<protein>
    <submittedName>
        <fullName evidence="1">Uncharacterized protein</fullName>
    </submittedName>
</protein>
<dbReference type="Proteomes" id="UP001501584">
    <property type="component" value="Unassembled WGS sequence"/>
</dbReference>
<dbReference type="EMBL" id="BAAASX010000002">
    <property type="protein sequence ID" value="GAA2323257.1"/>
    <property type="molecule type" value="Genomic_DNA"/>
</dbReference>
<gene>
    <name evidence="1" type="ORF">GCM10010403_11650</name>
</gene>
<sequence>MTVSAAECAASETIAAEPPTTPATSFASAMQRFISAAMITVITLSDLTSAASLMDPSLGEANGAGRDWCRIGLLIRWSQVRVGGPAEAKGPGAVLLRPALSFDLLVGALVQTVLPIPLRGCASYSSPRKPHSPTL</sequence>
<evidence type="ECO:0000313" key="1">
    <source>
        <dbReference type="EMBL" id="GAA2323257.1"/>
    </source>
</evidence>
<reference evidence="1 2" key="1">
    <citation type="journal article" date="2019" name="Int. J. Syst. Evol. Microbiol.">
        <title>The Global Catalogue of Microorganisms (GCM) 10K type strain sequencing project: providing services to taxonomists for standard genome sequencing and annotation.</title>
        <authorList>
            <consortium name="The Broad Institute Genomics Platform"/>
            <consortium name="The Broad Institute Genome Sequencing Center for Infectious Disease"/>
            <person name="Wu L."/>
            <person name="Ma J."/>
        </authorList>
    </citation>
    <scope>NUCLEOTIDE SEQUENCE [LARGE SCALE GENOMIC DNA]</scope>
    <source>
        <strain evidence="1 2">JCM 6238</strain>
    </source>
</reference>
<organism evidence="1 2">
    <name type="scientific">Glycomyces rutgersensis</name>
    <dbReference type="NCBI Taxonomy" id="58115"/>
    <lineage>
        <taxon>Bacteria</taxon>
        <taxon>Bacillati</taxon>
        <taxon>Actinomycetota</taxon>
        <taxon>Actinomycetes</taxon>
        <taxon>Glycomycetales</taxon>
        <taxon>Glycomycetaceae</taxon>
        <taxon>Glycomyces</taxon>
    </lineage>
</organism>
<proteinExistence type="predicted"/>
<accession>A0ABN3F8H5</accession>
<evidence type="ECO:0000313" key="2">
    <source>
        <dbReference type="Proteomes" id="UP001501584"/>
    </source>
</evidence>
<name>A0ABN3F8H5_9ACTN</name>
<comment type="caution">
    <text evidence="1">The sequence shown here is derived from an EMBL/GenBank/DDBJ whole genome shotgun (WGS) entry which is preliminary data.</text>
</comment>
<keyword evidence="2" id="KW-1185">Reference proteome</keyword>